<dbReference type="KEGG" id="dpa:109540979"/>
<dbReference type="GeneID" id="109540979"/>
<evidence type="ECO:0000313" key="3">
    <source>
        <dbReference type="EnsemblMetazoa" id="XP_019765147.1"/>
    </source>
</evidence>
<dbReference type="EnsemblMetazoa" id="XM_019909588.1">
    <property type="protein sequence ID" value="XP_019765147.1"/>
    <property type="gene ID" value="LOC109540979"/>
</dbReference>
<name>A0AAR5PW28_DENPD</name>
<evidence type="ECO:0000256" key="1">
    <source>
        <dbReference type="SAM" id="MobiDB-lite"/>
    </source>
</evidence>
<keyword evidence="2" id="KW-0472">Membrane</keyword>
<evidence type="ECO:0000313" key="4">
    <source>
        <dbReference type="Proteomes" id="UP000019118"/>
    </source>
</evidence>
<keyword evidence="2" id="KW-1133">Transmembrane helix</keyword>
<reference evidence="3" key="2">
    <citation type="submission" date="2024-08" db="UniProtKB">
        <authorList>
            <consortium name="EnsemblMetazoa"/>
        </authorList>
    </citation>
    <scope>IDENTIFICATION</scope>
</reference>
<accession>A0AAR5PW28</accession>
<reference evidence="4" key="1">
    <citation type="journal article" date="2013" name="Genome Biol.">
        <title>Draft genome of the mountain pine beetle, Dendroctonus ponderosae Hopkins, a major forest pest.</title>
        <authorList>
            <person name="Keeling C.I."/>
            <person name="Yuen M.M."/>
            <person name="Liao N.Y."/>
            <person name="Docking T.R."/>
            <person name="Chan S.K."/>
            <person name="Taylor G.A."/>
            <person name="Palmquist D.L."/>
            <person name="Jackman S.D."/>
            <person name="Nguyen A."/>
            <person name="Li M."/>
            <person name="Henderson H."/>
            <person name="Janes J.K."/>
            <person name="Zhao Y."/>
            <person name="Pandoh P."/>
            <person name="Moore R."/>
            <person name="Sperling F.A."/>
            <person name="Huber D.P."/>
            <person name="Birol I."/>
            <person name="Jones S.J."/>
            <person name="Bohlmann J."/>
        </authorList>
    </citation>
    <scope>NUCLEOTIDE SEQUENCE</scope>
</reference>
<keyword evidence="2" id="KW-0812">Transmembrane</keyword>
<keyword evidence="4" id="KW-1185">Reference proteome</keyword>
<proteinExistence type="predicted"/>
<dbReference type="AlphaFoldDB" id="A0AAR5PW28"/>
<sequence length="146" mass="16439">MRQSLRVSLRLCAGAFSFRYLNMITGRILDLVIGALIFASLTESLPARLKERNLLYSEPGVVAVYIRPGDTPLQDINPDLAEAFNFNDVKYGRRAFGRDINKILNEKKENSVLFSSGELAEGESYAPKKKSLKERGESHIQKIPKH</sequence>
<organism evidence="3 4">
    <name type="scientific">Dendroctonus ponderosae</name>
    <name type="common">Mountain pine beetle</name>
    <dbReference type="NCBI Taxonomy" id="77166"/>
    <lineage>
        <taxon>Eukaryota</taxon>
        <taxon>Metazoa</taxon>
        <taxon>Ecdysozoa</taxon>
        <taxon>Arthropoda</taxon>
        <taxon>Hexapoda</taxon>
        <taxon>Insecta</taxon>
        <taxon>Pterygota</taxon>
        <taxon>Neoptera</taxon>
        <taxon>Endopterygota</taxon>
        <taxon>Coleoptera</taxon>
        <taxon>Polyphaga</taxon>
        <taxon>Cucujiformia</taxon>
        <taxon>Curculionidae</taxon>
        <taxon>Scolytinae</taxon>
        <taxon>Dendroctonus</taxon>
    </lineage>
</organism>
<dbReference type="Proteomes" id="UP000019118">
    <property type="component" value="Unassembled WGS sequence"/>
</dbReference>
<feature type="transmembrane region" description="Helical" evidence="2">
    <location>
        <begin position="20"/>
        <end position="42"/>
    </location>
</feature>
<dbReference type="RefSeq" id="XP_019765147.1">
    <property type="nucleotide sequence ID" value="XM_019909588.2"/>
</dbReference>
<evidence type="ECO:0000256" key="2">
    <source>
        <dbReference type="SAM" id="Phobius"/>
    </source>
</evidence>
<feature type="region of interest" description="Disordered" evidence="1">
    <location>
        <begin position="121"/>
        <end position="146"/>
    </location>
</feature>
<protein>
    <submittedName>
        <fullName evidence="3">Uncharacterized protein</fullName>
    </submittedName>
</protein>